<evidence type="ECO:0000313" key="1">
    <source>
        <dbReference type="EMBL" id="CAB4131218.1"/>
    </source>
</evidence>
<organism evidence="1">
    <name type="scientific">uncultured Caudovirales phage</name>
    <dbReference type="NCBI Taxonomy" id="2100421"/>
    <lineage>
        <taxon>Viruses</taxon>
        <taxon>Duplodnaviria</taxon>
        <taxon>Heunggongvirae</taxon>
        <taxon>Uroviricota</taxon>
        <taxon>Caudoviricetes</taxon>
        <taxon>Peduoviridae</taxon>
        <taxon>Maltschvirus</taxon>
        <taxon>Maltschvirus maltsch</taxon>
    </lineage>
</organism>
<proteinExistence type="predicted"/>
<name>A0A6J5L9A4_9CAUD</name>
<reference evidence="1" key="1">
    <citation type="submission" date="2020-04" db="EMBL/GenBank/DDBJ databases">
        <authorList>
            <person name="Chiriac C."/>
            <person name="Salcher M."/>
            <person name="Ghai R."/>
            <person name="Kavagutti S V."/>
        </authorList>
    </citation>
    <scope>NUCLEOTIDE SEQUENCE</scope>
</reference>
<dbReference type="EMBL" id="LR796251">
    <property type="protein sequence ID" value="CAB4131218.1"/>
    <property type="molecule type" value="Genomic_DNA"/>
</dbReference>
<gene>
    <name evidence="1" type="ORF">UFOVP130_69</name>
</gene>
<protein>
    <submittedName>
        <fullName evidence="1">Uncharacterized protein</fullName>
    </submittedName>
</protein>
<accession>A0A6J5L9A4</accession>
<sequence length="134" mass="13932">MSYQPGDYDGENGLYMRDCGGCGGEVLETYPGILCAEAGCKTLGCSGCMKKCDGCESWVCAGHAVVADDLAFCVRCMKTAVYRCAGCGAAVASTAIELDAKERIVCSSCYLADPPADDIDATLLGIELVTEEVA</sequence>